<feature type="region of interest" description="Disordered" evidence="1">
    <location>
        <begin position="83"/>
        <end position="191"/>
    </location>
</feature>
<dbReference type="EMBL" id="JAQIZT010000007">
    <property type="protein sequence ID" value="KAJ6989890.1"/>
    <property type="molecule type" value="Genomic_DNA"/>
</dbReference>
<feature type="compositionally biased region" description="Low complexity" evidence="1">
    <location>
        <begin position="83"/>
        <end position="101"/>
    </location>
</feature>
<name>A0AAD6QGD6_9ROSI</name>
<proteinExistence type="predicted"/>
<dbReference type="Proteomes" id="UP001164929">
    <property type="component" value="Chromosome 7"/>
</dbReference>
<dbReference type="AlphaFoldDB" id="A0AAD6QGD6"/>
<feature type="compositionally biased region" description="Basic and acidic residues" evidence="1">
    <location>
        <begin position="125"/>
        <end position="136"/>
    </location>
</feature>
<keyword evidence="3" id="KW-1185">Reference proteome</keyword>
<feature type="compositionally biased region" description="Basic and acidic residues" evidence="1">
    <location>
        <begin position="151"/>
        <end position="191"/>
    </location>
</feature>
<protein>
    <submittedName>
        <fullName evidence="2">Uncharacterized protein</fullName>
    </submittedName>
</protein>
<feature type="region of interest" description="Disordered" evidence="1">
    <location>
        <begin position="25"/>
        <end position="55"/>
    </location>
</feature>
<evidence type="ECO:0000313" key="3">
    <source>
        <dbReference type="Proteomes" id="UP001164929"/>
    </source>
</evidence>
<evidence type="ECO:0000313" key="2">
    <source>
        <dbReference type="EMBL" id="KAJ6989890.1"/>
    </source>
</evidence>
<gene>
    <name evidence="2" type="ORF">NC653_018406</name>
</gene>
<comment type="caution">
    <text evidence="2">The sequence shown here is derived from an EMBL/GenBank/DDBJ whole genome shotgun (WGS) entry which is preliminary data.</text>
</comment>
<accession>A0AAD6QGD6</accession>
<organism evidence="2 3">
    <name type="scientific">Populus alba x Populus x berolinensis</name>
    <dbReference type="NCBI Taxonomy" id="444605"/>
    <lineage>
        <taxon>Eukaryota</taxon>
        <taxon>Viridiplantae</taxon>
        <taxon>Streptophyta</taxon>
        <taxon>Embryophyta</taxon>
        <taxon>Tracheophyta</taxon>
        <taxon>Spermatophyta</taxon>
        <taxon>Magnoliopsida</taxon>
        <taxon>eudicotyledons</taxon>
        <taxon>Gunneridae</taxon>
        <taxon>Pentapetalae</taxon>
        <taxon>rosids</taxon>
        <taxon>fabids</taxon>
        <taxon>Malpighiales</taxon>
        <taxon>Salicaceae</taxon>
        <taxon>Saliceae</taxon>
        <taxon>Populus</taxon>
    </lineage>
</organism>
<feature type="compositionally biased region" description="Basic and acidic residues" evidence="1">
    <location>
        <begin position="44"/>
        <end position="55"/>
    </location>
</feature>
<reference evidence="2" key="1">
    <citation type="journal article" date="2023" name="Mol. Ecol. Resour.">
        <title>Chromosome-level genome assembly of a triploid poplar Populus alba 'Berolinensis'.</title>
        <authorList>
            <person name="Chen S."/>
            <person name="Yu Y."/>
            <person name="Wang X."/>
            <person name="Wang S."/>
            <person name="Zhang T."/>
            <person name="Zhou Y."/>
            <person name="He R."/>
            <person name="Meng N."/>
            <person name="Wang Y."/>
            <person name="Liu W."/>
            <person name="Liu Z."/>
            <person name="Liu J."/>
            <person name="Guo Q."/>
            <person name="Huang H."/>
            <person name="Sederoff R.R."/>
            <person name="Wang G."/>
            <person name="Qu G."/>
            <person name="Chen S."/>
        </authorList>
    </citation>
    <scope>NUCLEOTIDE SEQUENCE</scope>
    <source>
        <strain evidence="2">SC-2020</strain>
    </source>
</reference>
<sequence length="191" mass="20973">MSTTSSDTTATSFLYTDAEIRSRKHYLHRSSPSTDSIKPVRLAYPHDDSEPRGTSHVAAKDSLARFYTAKHHVGAFLRLLSEESGNASSSSQSSDQEVALSKAVDVMEETMGANPVSSQSKKEKHKEYETQCREKLSTGSEVKSTSEVENDPPKTAKDDHSADVSDAPRDSGHNVDEEPVEEEKMLSIRGK</sequence>
<evidence type="ECO:0000256" key="1">
    <source>
        <dbReference type="SAM" id="MobiDB-lite"/>
    </source>
</evidence>
<feature type="compositionally biased region" description="Polar residues" evidence="1">
    <location>
        <begin position="137"/>
        <end position="147"/>
    </location>
</feature>